<accession>A0AAD9N4Y0</accession>
<keyword evidence="10" id="KW-1185">Reference proteome</keyword>
<feature type="transmembrane region" description="Helical" evidence="7">
    <location>
        <begin position="32"/>
        <end position="48"/>
    </location>
</feature>
<dbReference type="PANTHER" id="PTHR44733">
    <property type="entry name" value="DNAJ HOMOLOG SUBFAMILY C MEMBER 22"/>
    <property type="match status" value="1"/>
</dbReference>
<dbReference type="AlphaFoldDB" id="A0AAD9N4Y0"/>
<evidence type="ECO:0000256" key="4">
    <source>
        <dbReference type="ARBA" id="ARBA00022692"/>
    </source>
</evidence>
<dbReference type="InterPro" id="IPR001623">
    <property type="entry name" value="DnaJ_domain"/>
</dbReference>
<sequence length="327" mass="37527">MRRRNVAAAYILWAIGGPWGLHHVYLARHRQAFLWLTTLGGFLGFGWIRDVWRIPDYVADCNGDPDYVERIIGRMKRHWKPPVDVTRVVVEVVYAVYLVANIGAEQAELKWALLGAYVATVLFCFNPKNPTSPICQSSVTSAIFTNWKGKSWRRTRYRRYSAGLIGCLIVCAVLYGSLLFSALYHNAYITTSDGEQVKLRDAVGNIKNSQAWQHPLETVYHLWRIYGAVGIQDTWRDFIEAIDPQGELNAYQILGVYPGASEKTLRSAYTELVKQYHPDKTFDPKEKLERQKKFMEIQKAFDTLSTIRMKRNKANKVDRSEPKGNAF</sequence>
<dbReference type="CDD" id="cd06257">
    <property type="entry name" value="DnaJ"/>
    <property type="match status" value="1"/>
</dbReference>
<dbReference type="Pfam" id="PF00226">
    <property type="entry name" value="DnaJ"/>
    <property type="match status" value="1"/>
</dbReference>
<keyword evidence="5 7" id="KW-1133">Transmembrane helix</keyword>
<feature type="domain" description="J" evidence="8">
    <location>
        <begin position="249"/>
        <end position="318"/>
    </location>
</feature>
<evidence type="ECO:0000259" key="8">
    <source>
        <dbReference type="PROSITE" id="PS50076"/>
    </source>
</evidence>
<evidence type="ECO:0000256" key="7">
    <source>
        <dbReference type="SAM" id="Phobius"/>
    </source>
</evidence>
<proteinExistence type="predicted"/>
<dbReference type="SUPFAM" id="SSF46565">
    <property type="entry name" value="Chaperone J-domain"/>
    <property type="match status" value="1"/>
</dbReference>
<evidence type="ECO:0000256" key="3">
    <source>
        <dbReference type="ARBA" id="ARBA00020945"/>
    </source>
</evidence>
<dbReference type="PROSITE" id="PS50076">
    <property type="entry name" value="DNAJ_2"/>
    <property type="match status" value="1"/>
</dbReference>
<comment type="function">
    <text evidence="1">May function as a co-chaperone.</text>
</comment>
<dbReference type="PRINTS" id="PR00625">
    <property type="entry name" value="JDOMAIN"/>
</dbReference>
<dbReference type="PANTHER" id="PTHR44733:SF1">
    <property type="entry name" value="DNAJ HOMOLOG SUBFAMILY C MEMBER 22"/>
    <property type="match status" value="1"/>
</dbReference>
<gene>
    <name evidence="9" type="ORF">LSH36_202g08006</name>
</gene>
<dbReference type="InterPro" id="IPR036869">
    <property type="entry name" value="J_dom_sf"/>
</dbReference>
<keyword evidence="6 7" id="KW-0472">Membrane</keyword>
<protein>
    <recommendedName>
        <fullName evidence="3">DnaJ homolog subfamily C member 22</fullName>
    </recommendedName>
</protein>
<name>A0AAD9N4Y0_9ANNE</name>
<reference evidence="9" key="1">
    <citation type="journal article" date="2023" name="Mol. Biol. Evol.">
        <title>Third-Generation Sequencing Reveals the Adaptive Role of the Epigenome in Three Deep-Sea Polychaetes.</title>
        <authorList>
            <person name="Perez M."/>
            <person name="Aroh O."/>
            <person name="Sun Y."/>
            <person name="Lan Y."/>
            <person name="Juniper S.K."/>
            <person name="Young C.R."/>
            <person name="Angers B."/>
            <person name="Qian P.Y."/>
        </authorList>
    </citation>
    <scope>NUCLEOTIDE SEQUENCE</scope>
    <source>
        <strain evidence="9">P08H-3</strain>
    </source>
</reference>
<comment type="subcellular location">
    <subcellularLocation>
        <location evidence="2">Membrane</location>
        <topology evidence="2">Multi-pass membrane protein</topology>
    </subcellularLocation>
</comment>
<organism evidence="9 10">
    <name type="scientific">Paralvinella palmiformis</name>
    <dbReference type="NCBI Taxonomy" id="53620"/>
    <lineage>
        <taxon>Eukaryota</taxon>
        <taxon>Metazoa</taxon>
        <taxon>Spiralia</taxon>
        <taxon>Lophotrochozoa</taxon>
        <taxon>Annelida</taxon>
        <taxon>Polychaeta</taxon>
        <taxon>Sedentaria</taxon>
        <taxon>Canalipalpata</taxon>
        <taxon>Terebellida</taxon>
        <taxon>Terebelliformia</taxon>
        <taxon>Alvinellidae</taxon>
        <taxon>Paralvinella</taxon>
    </lineage>
</organism>
<comment type="caution">
    <text evidence="9">The sequence shown here is derived from an EMBL/GenBank/DDBJ whole genome shotgun (WGS) entry which is preliminary data.</text>
</comment>
<evidence type="ECO:0000313" key="10">
    <source>
        <dbReference type="Proteomes" id="UP001208570"/>
    </source>
</evidence>
<feature type="transmembrane region" description="Helical" evidence="7">
    <location>
        <begin position="160"/>
        <end position="184"/>
    </location>
</feature>
<evidence type="ECO:0000256" key="5">
    <source>
        <dbReference type="ARBA" id="ARBA00022989"/>
    </source>
</evidence>
<dbReference type="Pfam" id="PF05154">
    <property type="entry name" value="TM2"/>
    <property type="match status" value="1"/>
</dbReference>
<dbReference type="SMART" id="SM00271">
    <property type="entry name" value="DnaJ"/>
    <property type="match status" value="1"/>
</dbReference>
<dbReference type="Proteomes" id="UP001208570">
    <property type="component" value="Unassembled WGS sequence"/>
</dbReference>
<dbReference type="InterPro" id="IPR007829">
    <property type="entry name" value="TM2"/>
</dbReference>
<evidence type="ECO:0000256" key="2">
    <source>
        <dbReference type="ARBA" id="ARBA00004141"/>
    </source>
</evidence>
<feature type="transmembrane region" description="Helical" evidence="7">
    <location>
        <begin position="7"/>
        <end position="26"/>
    </location>
</feature>
<dbReference type="GO" id="GO:0016020">
    <property type="term" value="C:membrane"/>
    <property type="evidence" value="ECO:0007669"/>
    <property type="project" value="UniProtKB-SubCell"/>
</dbReference>
<evidence type="ECO:0000256" key="1">
    <source>
        <dbReference type="ARBA" id="ARBA00002080"/>
    </source>
</evidence>
<evidence type="ECO:0000256" key="6">
    <source>
        <dbReference type="ARBA" id="ARBA00023136"/>
    </source>
</evidence>
<keyword evidence="4 7" id="KW-0812">Transmembrane</keyword>
<dbReference type="EMBL" id="JAODUP010000202">
    <property type="protein sequence ID" value="KAK2156925.1"/>
    <property type="molecule type" value="Genomic_DNA"/>
</dbReference>
<evidence type="ECO:0000313" key="9">
    <source>
        <dbReference type="EMBL" id="KAK2156925.1"/>
    </source>
</evidence>
<dbReference type="Gene3D" id="1.10.287.110">
    <property type="entry name" value="DnaJ domain"/>
    <property type="match status" value="1"/>
</dbReference>